<keyword evidence="8" id="KW-1185">Reference proteome</keyword>
<reference evidence="7 8" key="1">
    <citation type="submission" date="2015-03" db="EMBL/GenBank/DDBJ databases">
        <title>Genomics and transcriptomics of the oil-accumulating basidiomycete yeast T. oleaginosus allow insights into substrate utilization and the diverse evolutionary trajectories of mating systems in fungi.</title>
        <authorList>
            <consortium name="DOE Joint Genome Institute"/>
            <person name="Kourist R."/>
            <person name="Kracht O."/>
            <person name="Bracharz F."/>
            <person name="Lipzen A."/>
            <person name="Nolan M."/>
            <person name="Ohm R."/>
            <person name="Grigoriev I."/>
            <person name="Sun S."/>
            <person name="Heitman J."/>
            <person name="Bruck T."/>
            <person name="Nowrousian M."/>
        </authorList>
    </citation>
    <scope>NUCLEOTIDE SEQUENCE [LARGE SCALE GENOMIC DNA]</scope>
    <source>
        <strain evidence="7 8">IBC0246</strain>
    </source>
</reference>
<feature type="transmembrane region" description="Helical" evidence="5">
    <location>
        <begin position="184"/>
        <end position="205"/>
    </location>
</feature>
<evidence type="ECO:0000313" key="7">
    <source>
        <dbReference type="EMBL" id="KLT41886.1"/>
    </source>
</evidence>
<gene>
    <name evidence="7" type="ORF">CC85DRAFT_285975</name>
</gene>
<evidence type="ECO:0000256" key="3">
    <source>
        <dbReference type="ARBA" id="ARBA00022989"/>
    </source>
</evidence>
<dbReference type="Proteomes" id="UP000053611">
    <property type="component" value="Unassembled WGS sequence"/>
</dbReference>
<dbReference type="RefSeq" id="XP_018278377.1">
    <property type="nucleotide sequence ID" value="XM_018423341.1"/>
</dbReference>
<dbReference type="OrthoDB" id="3358017at2759"/>
<proteinExistence type="predicted"/>
<feature type="transmembrane region" description="Helical" evidence="5">
    <location>
        <begin position="150"/>
        <end position="172"/>
    </location>
</feature>
<evidence type="ECO:0000256" key="2">
    <source>
        <dbReference type="ARBA" id="ARBA00022692"/>
    </source>
</evidence>
<feature type="transmembrane region" description="Helical" evidence="5">
    <location>
        <begin position="262"/>
        <end position="280"/>
    </location>
</feature>
<feature type="transmembrane region" description="Helical" evidence="5">
    <location>
        <begin position="225"/>
        <end position="242"/>
    </location>
</feature>
<evidence type="ECO:0000256" key="6">
    <source>
        <dbReference type="SAM" id="SignalP"/>
    </source>
</evidence>
<dbReference type="Pfam" id="PF04479">
    <property type="entry name" value="RTA1"/>
    <property type="match status" value="1"/>
</dbReference>
<evidence type="ECO:0000313" key="8">
    <source>
        <dbReference type="Proteomes" id="UP000053611"/>
    </source>
</evidence>
<feature type="transmembrane region" description="Helical" evidence="5">
    <location>
        <begin position="109"/>
        <end position="129"/>
    </location>
</feature>
<dbReference type="PANTHER" id="PTHR31465:SF1">
    <property type="entry name" value="PROTEIN RTA1-RELATED"/>
    <property type="match status" value="1"/>
</dbReference>
<feature type="transmembrane region" description="Helical" evidence="5">
    <location>
        <begin position="78"/>
        <end position="97"/>
    </location>
</feature>
<feature type="transmembrane region" description="Helical" evidence="5">
    <location>
        <begin position="51"/>
        <end position="71"/>
    </location>
</feature>
<accession>A0A0J0XLA8</accession>
<evidence type="ECO:0000256" key="5">
    <source>
        <dbReference type="SAM" id="Phobius"/>
    </source>
</evidence>
<dbReference type="PANTHER" id="PTHR31465">
    <property type="entry name" value="PROTEIN RTA1-RELATED"/>
    <property type="match status" value="1"/>
</dbReference>
<comment type="subcellular location">
    <subcellularLocation>
        <location evidence="1">Membrane</location>
        <topology evidence="1">Multi-pass membrane protein</topology>
    </subcellularLocation>
</comment>
<evidence type="ECO:0000256" key="1">
    <source>
        <dbReference type="ARBA" id="ARBA00004141"/>
    </source>
</evidence>
<dbReference type="STRING" id="879819.A0A0J0XLA8"/>
<keyword evidence="2 5" id="KW-0812">Transmembrane</keyword>
<keyword evidence="6" id="KW-0732">Signal</keyword>
<feature type="signal peptide" evidence="6">
    <location>
        <begin position="1"/>
        <end position="19"/>
    </location>
</feature>
<dbReference type="AlphaFoldDB" id="A0A0J0XLA8"/>
<feature type="chain" id="PRO_5005245396" evidence="6">
    <location>
        <begin position="20"/>
        <end position="318"/>
    </location>
</feature>
<dbReference type="InterPro" id="IPR007568">
    <property type="entry name" value="RTA1"/>
</dbReference>
<protein>
    <submittedName>
        <fullName evidence="7">RTA1-domain-containing protein</fullName>
    </submittedName>
</protein>
<evidence type="ECO:0000256" key="4">
    <source>
        <dbReference type="ARBA" id="ARBA00023136"/>
    </source>
</evidence>
<sequence>MPRLAVVAAALAVAAIAAAKRSDNPYCKMDPFLDPANDLCNPLRYIPNLPLNAVAVALYAACATVFTFYEFRYRGKYFLCLTIGTWCEAIGLALRIALRKDPHSLGLYIAMYMFVVLSPCAFLAADYILLGRIVKHLKAARYLYLNPDKVSWIFVISDIITFCIQATGGGMSTADGMQETGTDIFLAGLILQLISFALFTVLYIIFWNRVRKDTKVWNHPGWKPLYFALGFTCIMFLTRSIFRTIELSEGYAGHLTIHEEYWASLDALPLLLGIAVYCYFWPPAILTPERAVVAEPDLEAEETEMSSGAASHVMEKSA</sequence>
<keyword evidence="4 5" id="KW-0472">Membrane</keyword>
<name>A0A0J0XLA8_9TREE</name>
<keyword evidence="3 5" id="KW-1133">Transmembrane helix</keyword>
<organism evidence="7 8">
    <name type="scientific">Cutaneotrichosporon oleaginosum</name>
    <dbReference type="NCBI Taxonomy" id="879819"/>
    <lineage>
        <taxon>Eukaryota</taxon>
        <taxon>Fungi</taxon>
        <taxon>Dikarya</taxon>
        <taxon>Basidiomycota</taxon>
        <taxon>Agaricomycotina</taxon>
        <taxon>Tremellomycetes</taxon>
        <taxon>Trichosporonales</taxon>
        <taxon>Trichosporonaceae</taxon>
        <taxon>Cutaneotrichosporon</taxon>
    </lineage>
</organism>
<dbReference type="GeneID" id="28983944"/>
<dbReference type="EMBL" id="KQ087211">
    <property type="protein sequence ID" value="KLT41886.1"/>
    <property type="molecule type" value="Genomic_DNA"/>
</dbReference>
<dbReference type="GO" id="GO:0016020">
    <property type="term" value="C:membrane"/>
    <property type="evidence" value="ECO:0007669"/>
    <property type="project" value="UniProtKB-SubCell"/>
</dbReference>